<evidence type="ECO:0000313" key="1">
    <source>
        <dbReference type="EMBL" id="CAF1395312.1"/>
    </source>
</evidence>
<comment type="caution">
    <text evidence="1">The sequence shown here is derived from an EMBL/GenBank/DDBJ whole genome shotgun (WGS) entry which is preliminary data.</text>
</comment>
<sequence>MGSINTIDSKEEIAIEYLERTLKYFNLKSQLSFETSFKLWCGSPTDRILVYNDREELQPSCYLMGERWNKNYNDGSVQTILWCDSISKYLLVTSKYLFFTMDNYSMSKLDFIKFNNDDNLRFLT</sequence>
<organism evidence="1 3">
    <name type="scientific">Didymodactylos carnosus</name>
    <dbReference type="NCBI Taxonomy" id="1234261"/>
    <lineage>
        <taxon>Eukaryota</taxon>
        <taxon>Metazoa</taxon>
        <taxon>Spiralia</taxon>
        <taxon>Gnathifera</taxon>
        <taxon>Rotifera</taxon>
        <taxon>Eurotatoria</taxon>
        <taxon>Bdelloidea</taxon>
        <taxon>Philodinida</taxon>
        <taxon>Philodinidae</taxon>
        <taxon>Didymodactylos</taxon>
    </lineage>
</organism>
<dbReference type="EMBL" id="CAJOBA010047577">
    <property type="protein sequence ID" value="CAF4202763.1"/>
    <property type="molecule type" value="Genomic_DNA"/>
</dbReference>
<dbReference type="Proteomes" id="UP000677228">
    <property type="component" value="Unassembled WGS sequence"/>
</dbReference>
<evidence type="ECO:0000313" key="2">
    <source>
        <dbReference type="EMBL" id="CAF4202763.1"/>
    </source>
</evidence>
<accession>A0A8S2F8D6</accession>
<name>A0A8S2F8D6_9BILA</name>
<protein>
    <submittedName>
        <fullName evidence="1">Uncharacterized protein</fullName>
    </submittedName>
</protein>
<feature type="non-terminal residue" evidence="1">
    <location>
        <position position="124"/>
    </location>
</feature>
<dbReference type="EMBL" id="CAJNOK010025859">
    <property type="protein sequence ID" value="CAF1395312.1"/>
    <property type="molecule type" value="Genomic_DNA"/>
</dbReference>
<dbReference type="Proteomes" id="UP000682733">
    <property type="component" value="Unassembled WGS sequence"/>
</dbReference>
<evidence type="ECO:0000313" key="3">
    <source>
        <dbReference type="Proteomes" id="UP000677228"/>
    </source>
</evidence>
<gene>
    <name evidence="1" type="ORF">OVA965_LOCUS32779</name>
    <name evidence="2" type="ORF">TMI583_LOCUS33644</name>
</gene>
<dbReference type="AlphaFoldDB" id="A0A8S2F8D6"/>
<proteinExistence type="predicted"/>
<reference evidence="1" key="1">
    <citation type="submission" date="2021-02" db="EMBL/GenBank/DDBJ databases">
        <authorList>
            <person name="Nowell W R."/>
        </authorList>
    </citation>
    <scope>NUCLEOTIDE SEQUENCE</scope>
</reference>